<accession>A0ACC2BUC5</accession>
<keyword evidence="2" id="KW-1185">Reference proteome</keyword>
<organism evidence="1 2">
    <name type="scientific">Diphasiastrum complanatum</name>
    <name type="common">Issler's clubmoss</name>
    <name type="synonym">Lycopodium complanatum</name>
    <dbReference type="NCBI Taxonomy" id="34168"/>
    <lineage>
        <taxon>Eukaryota</taxon>
        <taxon>Viridiplantae</taxon>
        <taxon>Streptophyta</taxon>
        <taxon>Embryophyta</taxon>
        <taxon>Tracheophyta</taxon>
        <taxon>Lycopodiopsida</taxon>
        <taxon>Lycopodiales</taxon>
        <taxon>Lycopodiaceae</taxon>
        <taxon>Lycopodioideae</taxon>
        <taxon>Diphasiastrum</taxon>
    </lineage>
</organism>
<proteinExistence type="predicted"/>
<reference evidence="2" key="1">
    <citation type="journal article" date="2024" name="Proc. Natl. Acad. Sci. U.S.A.">
        <title>Extraordinary preservation of gene collinearity over three hundred million years revealed in homosporous lycophytes.</title>
        <authorList>
            <person name="Li C."/>
            <person name="Wickell D."/>
            <person name="Kuo L.Y."/>
            <person name="Chen X."/>
            <person name="Nie B."/>
            <person name="Liao X."/>
            <person name="Peng D."/>
            <person name="Ji J."/>
            <person name="Jenkins J."/>
            <person name="Williams M."/>
            <person name="Shu S."/>
            <person name="Plott C."/>
            <person name="Barry K."/>
            <person name="Rajasekar S."/>
            <person name="Grimwood J."/>
            <person name="Han X."/>
            <person name="Sun S."/>
            <person name="Hou Z."/>
            <person name="He W."/>
            <person name="Dai G."/>
            <person name="Sun C."/>
            <person name="Schmutz J."/>
            <person name="Leebens-Mack J.H."/>
            <person name="Li F.W."/>
            <person name="Wang L."/>
        </authorList>
    </citation>
    <scope>NUCLEOTIDE SEQUENCE [LARGE SCALE GENOMIC DNA]</scope>
    <source>
        <strain evidence="2">cv. PW_Plant_1</strain>
    </source>
</reference>
<protein>
    <submittedName>
        <fullName evidence="1">Uncharacterized protein</fullName>
    </submittedName>
</protein>
<evidence type="ECO:0000313" key="1">
    <source>
        <dbReference type="EMBL" id="KAJ7533382.1"/>
    </source>
</evidence>
<sequence>MPAFISKDKNERDLEINNETLYESPIEITPKSGDNVSSQSSNQFGYGTGIITDELGDFITLESNEIGRITEQTFSDGIETNTDLKGISKKYPNDGKKLKWRKILIQFYRKIVRLRRNSTQLIQEHIHPISIFSKEINRNVSQNIFYLIRFNIQLMINLAKNILMICNEVIYLDNDTFHSQTKNNKSVNQDLFVPSEGAQNPGVNPNQDTNLVSQADVFHEIRQIRTINKSYLRNLLEYWKLDFFIKEDFKVLSDEKGVLSSSKEPQILSEEDRRDWLRCLHGCNLPSHIWCKIAPRAWRNEVTKHWEMEKKFPNHFDEEISYAFTTDPSWERTKKLSRRHKYNLLSYSYLDFTKNLGINKFPASLQRRSQ</sequence>
<gene>
    <name evidence="1" type="ORF">O6H91_13G046000</name>
</gene>
<name>A0ACC2BUC5_DIPCM</name>
<comment type="caution">
    <text evidence="1">The sequence shown here is derived from an EMBL/GenBank/DDBJ whole genome shotgun (WGS) entry which is preliminary data.</text>
</comment>
<dbReference type="EMBL" id="CM055104">
    <property type="protein sequence ID" value="KAJ7533382.1"/>
    <property type="molecule type" value="Genomic_DNA"/>
</dbReference>
<dbReference type="Proteomes" id="UP001162992">
    <property type="component" value="Chromosome 13"/>
</dbReference>
<evidence type="ECO:0000313" key="2">
    <source>
        <dbReference type="Proteomes" id="UP001162992"/>
    </source>
</evidence>